<sequence length="151" mass="16865">MGDPEPHPEMTSFGALVPEPPFVSDAPQVVTMTYLLESSQELLLVCLFLPGCNFERIEEVGAYKMDFDKKEWCEVFDIGDQAFLLGTQSFAASCSAVEHGLKRGCVCFAFDFFGDTNDFHIFDLLETTRELTGPGQDVPLPAREPFWMVPV</sequence>
<dbReference type="InterPro" id="IPR005174">
    <property type="entry name" value="KIB1-4_b-propeller"/>
</dbReference>
<dbReference type="PANTHER" id="PTHR33127">
    <property type="entry name" value="TRANSMEMBRANE PROTEIN"/>
    <property type="match status" value="1"/>
</dbReference>
<dbReference type="Pfam" id="PF03478">
    <property type="entry name" value="Beta-prop_KIB1-4"/>
    <property type="match status" value="1"/>
</dbReference>
<proteinExistence type="predicted"/>
<gene>
    <name evidence="2" type="ORF">BAE44_0024856</name>
</gene>
<dbReference type="PANTHER" id="PTHR33127:SF45">
    <property type="entry name" value="OS05G0143700 PROTEIN"/>
    <property type="match status" value="1"/>
</dbReference>
<accession>A0A1E5UMN9</accession>
<evidence type="ECO:0000313" key="3">
    <source>
        <dbReference type="Proteomes" id="UP000095767"/>
    </source>
</evidence>
<dbReference type="EMBL" id="LWDX02071039">
    <property type="protein sequence ID" value="OEL14126.1"/>
    <property type="molecule type" value="Genomic_DNA"/>
</dbReference>
<dbReference type="Proteomes" id="UP000095767">
    <property type="component" value="Unassembled WGS sequence"/>
</dbReference>
<evidence type="ECO:0000313" key="2">
    <source>
        <dbReference type="EMBL" id="OEL14126.1"/>
    </source>
</evidence>
<organism evidence="2 3">
    <name type="scientific">Dichanthelium oligosanthes</name>
    <dbReference type="NCBI Taxonomy" id="888268"/>
    <lineage>
        <taxon>Eukaryota</taxon>
        <taxon>Viridiplantae</taxon>
        <taxon>Streptophyta</taxon>
        <taxon>Embryophyta</taxon>
        <taxon>Tracheophyta</taxon>
        <taxon>Spermatophyta</taxon>
        <taxon>Magnoliopsida</taxon>
        <taxon>Liliopsida</taxon>
        <taxon>Poales</taxon>
        <taxon>Poaceae</taxon>
        <taxon>PACMAD clade</taxon>
        <taxon>Panicoideae</taxon>
        <taxon>Panicodae</taxon>
        <taxon>Paniceae</taxon>
        <taxon>Dichantheliinae</taxon>
        <taxon>Dichanthelium</taxon>
    </lineage>
</organism>
<comment type="caution">
    <text evidence="2">The sequence shown here is derived from an EMBL/GenBank/DDBJ whole genome shotgun (WGS) entry which is preliminary data.</text>
</comment>
<protein>
    <recommendedName>
        <fullName evidence="1">KIB1-4 beta-propeller domain-containing protein</fullName>
    </recommendedName>
</protein>
<keyword evidence="3" id="KW-1185">Reference proteome</keyword>
<reference evidence="2 3" key="1">
    <citation type="submission" date="2016-09" db="EMBL/GenBank/DDBJ databases">
        <title>The draft genome of Dichanthelium oligosanthes: A C3 panicoid grass species.</title>
        <authorList>
            <person name="Studer A.J."/>
            <person name="Schnable J.C."/>
            <person name="Brutnell T.P."/>
        </authorList>
    </citation>
    <scope>NUCLEOTIDE SEQUENCE [LARGE SCALE GENOMIC DNA]</scope>
    <source>
        <strain evidence="3">cv. Kellogg 1175</strain>
        <tissue evidence="2">Leaf</tissue>
    </source>
</reference>
<dbReference type="AlphaFoldDB" id="A0A1E5UMN9"/>
<name>A0A1E5UMN9_9POAL</name>
<dbReference type="OrthoDB" id="638130at2759"/>
<evidence type="ECO:0000259" key="1">
    <source>
        <dbReference type="Pfam" id="PF03478"/>
    </source>
</evidence>
<feature type="domain" description="KIB1-4 beta-propeller" evidence="1">
    <location>
        <begin position="21"/>
        <end position="123"/>
    </location>
</feature>